<keyword evidence="8" id="KW-1185">Reference proteome</keyword>
<protein>
    <submittedName>
        <fullName evidence="7">Oleate hydratase</fullName>
    </submittedName>
</protein>
<dbReference type="AlphaFoldDB" id="A0A8H6SIS9"/>
<dbReference type="Pfam" id="PF00569">
    <property type="entry name" value="ZZ"/>
    <property type="match status" value="1"/>
</dbReference>
<dbReference type="InterPro" id="IPR000433">
    <property type="entry name" value="Znf_ZZ"/>
</dbReference>
<gene>
    <name evidence="7" type="ORF">MIND_00808600</name>
</gene>
<dbReference type="GeneID" id="59347277"/>
<keyword evidence="2" id="KW-0863">Zinc-finger</keyword>
<evidence type="ECO:0000259" key="5">
    <source>
        <dbReference type="Pfam" id="PF00569"/>
    </source>
</evidence>
<dbReference type="Proteomes" id="UP000636479">
    <property type="component" value="Unassembled WGS sequence"/>
</dbReference>
<dbReference type="EMBL" id="JACAZF010000007">
    <property type="protein sequence ID" value="KAF7298615.1"/>
    <property type="molecule type" value="Genomic_DNA"/>
</dbReference>
<feature type="domain" description="ZZ-type" evidence="5">
    <location>
        <begin position="6"/>
        <end position="48"/>
    </location>
</feature>
<dbReference type="RefSeq" id="XP_037218003.1">
    <property type="nucleotide sequence ID" value="XM_037364761.1"/>
</dbReference>
<comment type="caution">
    <text evidence="7">The sequence shown here is derived from an EMBL/GenBank/DDBJ whole genome shotgun (WGS) entry which is preliminary data.</text>
</comment>
<evidence type="ECO:0000259" key="6">
    <source>
        <dbReference type="Pfam" id="PF24355"/>
    </source>
</evidence>
<dbReference type="GO" id="GO:0008270">
    <property type="term" value="F:zinc ion binding"/>
    <property type="evidence" value="ECO:0007669"/>
    <property type="project" value="UniProtKB-KW"/>
</dbReference>
<evidence type="ECO:0000256" key="4">
    <source>
        <dbReference type="SAM" id="MobiDB-lite"/>
    </source>
</evidence>
<dbReference type="OrthoDB" id="7873042at2759"/>
<feature type="compositionally biased region" description="Low complexity" evidence="4">
    <location>
        <begin position="126"/>
        <end position="138"/>
    </location>
</feature>
<evidence type="ECO:0000256" key="3">
    <source>
        <dbReference type="ARBA" id="ARBA00022833"/>
    </source>
</evidence>
<proteinExistence type="predicted"/>
<evidence type="ECO:0000313" key="8">
    <source>
        <dbReference type="Proteomes" id="UP000636479"/>
    </source>
</evidence>
<dbReference type="InterPro" id="IPR043145">
    <property type="entry name" value="Znf_ZZ_sf"/>
</dbReference>
<evidence type="ECO:0000256" key="1">
    <source>
        <dbReference type="ARBA" id="ARBA00022723"/>
    </source>
</evidence>
<name>A0A8H6SIS9_9AGAR</name>
<keyword evidence="1" id="KW-0479">Metal-binding</keyword>
<organism evidence="7 8">
    <name type="scientific">Mycena indigotica</name>
    <dbReference type="NCBI Taxonomy" id="2126181"/>
    <lineage>
        <taxon>Eukaryota</taxon>
        <taxon>Fungi</taxon>
        <taxon>Dikarya</taxon>
        <taxon>Basidiomycota</taxon>
        <taxon>Agaricomycotina</taxon>
        <taxon>Agaricomycetes</taxon>
        <taxon>Agaricomycetidae</taxon>
        <taxon>Agaricales</taxon>
        <taxon>Marasmiineae</taxon>
        <taxon>Mycenaceae</taxon>
        <taxon>Mycena</taxon>
    </lineage>
</organism>
<keyword evidence="3" id="KW-0862">Zinc</keyword>
<reference evidence="7" key="1">
    <citation type="submission" date="2020-05" db="EMBL/GenBank/DDBJ databases">
        <title>Mycena genomes resolve the evolution of fungal bioluminescence.</title>
        <authorList>
            <person name="Tsai I.J."/>
        </authorList>
    </citation>
    <scope>NUCLEOTIDE SEQUENCE</scope>
    <source>
        <strain evidence="7">171206Taipei</strain>
    </source>
</reference>
<feature type="domain" description="DUF7514" evidence="6">
    <location>
        <begin position="288"/>
        <end position="355"/>
    </location>
</feature>
<dbReference type="InterPro" id="IPR055936">
    <property type="entry name" value="DUF7514"/>
</dbReference>
<dbReference type="SUPFAM" id="SSF57850">
    <property type="entry name" value="RING/U-box"/>
    <property type="match status" value="1"/>
</dbReference>
<dbReference type="CDD" id="cd02249">
    <property type="entry name" value="ZZ"/>
    <property type="match status" value="1"/>
</dbReference>
<dbReference type="Gene3D" id="3.30.60.90">
    <property type="match status" value="1"/>
</dbReference>
<accession>A0A8H6SIS9</accession>
<feature type="region of interest" description="Disordered" evidence="4">
    <location>
        <begin position="80"/>
        <end position="168"/>
    </location>
</feature>
<evidence type="ECO:0000256" key="2">
    <source>
        <dbReference type="ARBA" id="ARBA00022771"/>
    </source>
</evidence>
<dbReference type="Pfam" id="PF24355">
    <property type="entry name" value="DUF7514"/>
    <property type="match status" value="1"/>
</dbReference>
<sequence>MAPNLFACDACAKPIPPADPRVRCLDAACPEYDLCAVCALGERFTGQHTVEHETVVYRPSGGGHVQAGISALAIVRGGSGASGPGFAPPPKRASTSGVPPPPPPRPAGHGRVPSTGPGSPRPTHTPRPSSTFQPSPGVSQGGTSAGGTSAPGPPPQTPRADGGGWGPFFAPDMSHLPPYLKMTEAIFAYLDTGRTGYLVPEAYSHFLNDQNYVGQENVWNNNLVGGFGQTKEDAADAALMRAYDLFSIEYILRPRPRNPNAPVDPLTRQLRASLGGLADQMVPPPASGGVMPLLTLKGFAEITAIEILADPSRGWGNLSRVLKMYGLEAALGWGPLPRSVLPEDPDQRVLARAARVQATAEERAERELQAEYTKNRIAKQGREYALALLDDRRYVY</sequence>
<evidence type="ECO:0000313" key="7">
    <source>
        <dbReference type="EMBL" id="KAF7298615.1"/>
    </source>
</evidence>